<evidence type="ECO:0000256" key="19">
    <source>
        <dbReference type="SAM" id="MobiDB-lite"/>
    </source>
</evidence>
<reference evidence="24" key="1">
    <citation type="submission" date="2025-08" db="UniProtKB">
        <authorList>
            <consortium name="RefSeq"/>
        </authorList>
    </citation>
    <scope>IDENTIFICATION</scope>
    <source>
        <tissue evidence="24">Brain</tissue>
    </source>
</reference>
<evidence type="ECO:0000256" key="7">
    <source>
        <dbReference type="ARBA" id="ARBA00022723"/>
    </source>
</evidence>
<evidence type="ECO:0000256" key="6">
    <source>
        <dbReference type="ARBA" id="ARBA00022658"/>
    </source>
</evidence>
<dbReference type="FunFam" id="1.20.900.10:FF:000004">
    <property type="entry name" value="Rho guanine nucleotide exchange factor 2"/>
    <property type="match status" value="1"/>
</dbReference>
<feature type="region of interest" description="Disordered" evidence="19">
    <location>
        <begin position="731"/>
        <end position="752"/>
    </location>
</feature>
<dbReference type="InterPro" id="IPR037819">
    <property type="entry name" value="ARHGEF28_PH"/>
</dbReference>
<evidence type="ECO:0000259" key="20">
    <source>
        <dbReference type="PROSITE" id="PS50003"/>
    </source>
</evidence>
<keyword evidence="10" id="KW-0862">Zinc</keyword>
<keyword evidence="5" id="KW-0597">Phosphoprotein</keyword>
<dbReference type="SMART" id="SM00233">
    <property type="entry name" value="PH"/>
    <property type="match status" value="1"/>
</dbReference>
<feature type="region of interest" description="Disordered" evidence="19">
    <location>
        <begin position="812"/>
        <end position="903"/>
    </location>
</feature>
<dbReference type="SUPFAM" id="SSF57889">
    <property type="entry name" value="Cysteine-rich domain"/>
    <property type="match status" value="1"/>
</dbReference>
<feature type="compositionally biased region" description="Low complexity" evidence="19">
    <location>
        <begin position="1401"/>
        <end position="1410"/>
    </location>
</feature>
<feature type="compositionally biased region" description="Basic and acidic residues" evidence="19">
    <location>
        <begin position="1296"/>
        <end position="1310"/>
    </location>
</feature>
<dbReference type="InterPro" id="IPR051632">
    <property type="entry name" value="Rho_GEF"/>
</dbReference>
<feature type="region of interest" description="Disordered" evidence="19">
    <location>
        <begin position="1394"/>
        <end position="1444"/>
    </location>
</feature>
<feature type="domain" description="DH" evidence="21">
    <location>
        <begin position="951"/>
        <end position="1146"/>
    </location>
</feature>
<protein>
    <recommendedName>
        <fullName evidence="15">Rho guanine nucleotide exchange factor 28</fullName>
    </recommendedName>
    <alternativeName>
        <fullName evidence="17">190 kDa guanine nucleotide exchange factor</fullName>
    </alternativeName>
    <alternativeName>
        <fullName evidence="16">Rho guanine nucleotide exchange factor</fullName>
    </alternativeName>
</protein>
<dbReference type="Pfam" id="PF00130">
    <property type="entry name" value="C1_1"/>
    <property type="match status" value="1"/>
</dbReference>
<accession>A0A8U0THF9</accession>
<dbReference type="Gene3D" id="2.30.29.30">
    <property type="entry name" value="Pleckstrin-homology domain (PH domain)/Phosphotyrosine-binding domain (PTB)"/>
    <property type="match status" value="1"/>
</dbReference>
<keyword evidence="8" id="KW-0863">Zinc-finger</keyword>
<keyword evidence="6" id="KW-0344">Guanine-nucleotide releasing factor</keyword>
<dbReference type="FunFam" id="2.30.29.30:FF:000021">
    <property type="entry name" value="Rho guanine nucleotide exchange factor 2"/>
    <property type="match status" value="1"/>
</dbReference>
<dbReference type="InterPro" id="IPR041020">
    <property type="entry name" value="PH_16"/>
</dbReference>
<evidence type="ECO:0000256" key="9">
    <source>
        <dbReference type="ARBA" id="ARBA00022782"/>
    </source>
</evidence>
<feature type="region of interest" description="Disordered" evidence="19">
    <location>
        <begin position="388"/>
        <end position="424"/>
    </location>
</feature>
<evidence type="ECO:0000313" key="23">
    <source>
        <dbReference type="Proteomes" id="UP000000715"/>
    </source>
</evidence>
<dbReference type="RefSeq" id="XP_012919137.2">
    <property type="nucleotide sequence ID" value="XM_013063683.2"/>
</dbReference>
<gene>
    <name evidence="24" type="primary">ARHGEF28</name>
</gene>
<dbReference type="Pfam" id="PF00621">
    <property type="entry name" value="RhoGEF"/>
    <property type="match status" value="1"/>
</dbReference>
<dbReference type="InterPro" id="IPR002219">
    <property type="entry name" value="PKC_DAG/PE"/>
</dbReference>
<evidence type="ECO:0000313" key="24">
    <source>
        <dbReference type="RefSeq" id="XP_012919137.2"/>
    </source>
</evidence>
<keyword evidence="13" id="KW-0472">Membrane</keyword>
<evidence type="ECO:0000256" key="3">
    <source>
        <dbReference type="ARBA" id="ARBA00022475"/>
    </source>
</evidence>
<feature type="compositionally biased region" description="Low complexity" evidence="19">
    <location>
        <begin position="39"/>
        <end position="53"/>
    </location>
</feature>
<dbReference type="SUPFAM" id="SSF48065">
    <property type="entry name" value="DBL homology domain (DH-domain)"/>
    <property type="match status" value="1"/>
</dbReference>
<evidence type="ECO:0000256" key="14">
    <source>
        <dbReference type="ARBA" id="ARBA00056436"/>
    </source>
</evidence>
<feature type="compositionally biased region" description="Basic and acidic residues" evidence="19">
    <location>
        <begin position="742"/>
        <end position="752"/>
    </location>
</feature>
<evidence type="ECO:0000256" key="8">
    <source>
        <dbReference type="ARBA" id="ARBA00022771"/>
    </source>
</evidence>
<dbReference type="Proteomes" id="UP000000715">
    <property type="component" value="Unplaced"/>
</dbReference>
<keyword evidence="9" id="KW-0221">Differentiation</keyword>
<evidence type="ECO:0000259" key="22">
    <source>
        <dbReference type="PROSITE" id="PS50081"/>
    </source>
</evidence>
<feature type="domain" description="PH" evidence="20">
    <location>
        <begin position="1188"/>
        <end position="1290"/>
    </location>
</feature>
<dbReference type="GO" id="GO:0030154">
    <property type="term" value="P:cell differentiation"/>
    <property type="evidence" value="ECO:0007669"/>
    <property type="project" value="UniProtKB-KW"/>
</dbReference>
<evidence type="ECO:0000256" key="13">
    <source>
        <dbReference type="ARBA" id="ARBA00023136"/>
    </source>
</evidence>
<dbReference type="SUPFAM" id="SSF50729">
    <property type="entry name" value="PH domain-like"/>
    <property type="match status" value="1"/>
</dbReference>
<feature type="compositionally biased region" description="Low complexity" evidence="19">
    <location>
        <begin position="544"/>
        <end position="555"/>
    </location>
</feature>
<dbReference type="CTD" id="64283"/>
<evidence type="ECO:0000256" key="2">
    <source>
        <dbReference type="ARBA" id="ARBA00004496"/>
    </source>
</evidence>
<feature type="region of interest" description="Disordered" evidence="19">
    <location>
        <begin position="1289"/>
        <end position="1310"/>
    </location>
</feature>
<sequence>MPRPGGEQAGIQWQPAGAAGAGAARAAGAAGRLRERARGSAPSALAPALRPPGVGSLGESLPGPGRRRRTWARSRRPRAGRGAQRLAGVPEAVGALAPDAEAMELSCGEVPLYGQKTVYAKFGKNVYLPKDAEFYFIYSGSHQRHIVIAERAEDNVLQSSIPGHGLQETVTVSVCLCSEGYSPVTMGSGSVTYVDTMACRLARLLVTQADRLTADSHQTLLTPFALTVGALPALDEEFVLALTHLELPLEWTVLGISSLEVSLCRESLLHLAMRWGLPKLSHFLLCLPGGVQALSLPNEEGATPLDLALQAGHSKLVEDITNFQGRRTLGFSRVQLSEQAFLQYLHSSETLTLTLNHTAEHLLEADIKLFRKYYWDRAFLLKTLEDQEARPEERGDKPSSAAETEEEIKNLATSRSSPEKENVKHMENLVVQPNEHGDRDRLDLDHSSDVFKKSKHPPTFFGVGRLSEVLNGGDEVYANCMVIDQVGDLDINYVNIEGIMTEVCPESMGSTLGPQNCKHILDAENSHGKCPLNENKEVTSNTEAQQSPSPSSSYASKYNLSFGHRGFEKEQSHLKKRSSSLDALDADSEGEGRSEPARICYTPVSQSSSRTGIPSGDELDSFETTTEPDFSISRTESLSLSSNLPLKESLLSGVRSRSYSCSSPKISLGKTRLVRDFTVCSSSEEQRAYSLPEPPREKRIQEEEWDKYIIPAKSESEKYKVSRTFSFLMNRMTSPRNKSKTKSKDAKDKEKLSRHQFVPGTFSGVLQCSVCDKTLLGKESFQCSNCNTNVHKGCKDAAPPCTKKFQEKYNKNKPQTILGNSSFRDIPQPGLSLHPSSSMPIGLPTRRKEASAQAHPLSRSVPGTTLESFRRSGPSLESESDGNTWRSRSHSDELLQSMGSSPSTESFLMEDVVDSSLWSDLSSDAQELEAESWSLVVDPSFCSKQEKDVIKRQDVIFELMQTEMHHIQTLLIMSEIFRKGMKEELQLDHSTVDKIFPCLDELLEIHRHFFYSMKERRQESCAGDDRNFIINRIGDILVQQFSEENANQMKKIYGEFCSHHKEAVSLFKELQQNKKFQNFIKLRNSNLLARRRGIPECILLVTQRITKYPVLVERILQYTKERSEEHKDLCKALGLIKDMIAAVDLKVSEYEKNQKWLEILNKIENKTYTKLKNGHVFRKQALISKERTLLHDGLVYWKTATGRFKDILALLLTDVLLFLQEKDQKYIFAAVDQKPSVISLQKLIAREVANEERGMFLISASSAGPEMYEIHTNSKEERNNWMRRIQQAVESCPEEEGGRTSESDEERRKAEARVAKIQQCQEILSNQDQQICTCLEEKLHIYAELGELSGLEDVHLEPHLLIKPDPGEPPQAASLLAAALKEAESLQVAVKATQAGDACQSSEEGSGESSLTDTRSTPEEPGSSPASLVTEGTGGRGCWDVDPGTQGLGTDLAVSDAGEKVEYRSFPVSSQSEIIQAIQNLTRLLYSLQAALTIQDSHIQVHRLLLQQQESLSPGPSFRGSPFQDQEKYRNLEKQREELANIHKLQSQFQQDQRRWHRQCDQQQREQEAKASRLQERERECRSQEELLLRTRGELDQQLQEYQQNLERLREGQRLVERERERMRAQQSLLCGWKHGRQSSLPAAFSPGSIEVMELNRSESLCHENSFFVNEALVQMSLNPYNQSTLSGVHQDATYPQNIANSDLVRTSENQVDLQLDISQPLDVNHELWTATGSCHQIPPLHPSSKDSCKNGSSVKKCSCALMSLWGLQTRITSPWKGECDLDNSQTEFPTPHDSNPPGSQLQTFMAEAKLNLQTLTRQDGETGDGAEENIVYL</sequence>
<evidence type="ECO:0000256" key="1">
    <source>
        <dbReference type="ARBA" id="ARBA00004236"/>
    </source>
</evidence>
<evidence type="ECO:0000256" key="11">
    <source>
        <dbReference type="ARBA" id="ARBA00022884"/>
    </source>
</evidence>
<dbReference type="SMART" id="SM00109">
    <property type="entry name" value="C1"/>
    <property type="match status" value="1"/>
</dbReference>
<dbReference type="SMART" id="SM00325">
    <property type="entry name" value="RhoGEF"/>
    <property type="match status" value="1"/>
</dbReference>
<evidence type="ECO:0000256" key="15">
    <source>
        <dbReference type="ARBA" id="ARBA00074313"/>
    </source>
</evidence>
<dbReference type="GeneID" id="101672665"/>
<dbReference type="PROSITE" id="PS50081">
    <property type="entry name" value="ZF_DAG_PE_2"/>
    <property type="match status" value="1"/>
</dbReference>
<dbReference type="FunFam" id="3.30.60.20:FF:000050">
    <property type="entry name" value="Rho guanine nucleotide exchange factor 28"/>
    <property type="match status" value="1"/>
</dbReference>
<dbReference type="GO" id="GO:0071356">
    <property type="term" value="P:cellular response to tumor necrosis factor"/>
    <property type="evidence" value="ECO:0007669"/>
    <property type="project" value="UniProtKB-ARBA"/>
</dbReference>
<dbReference type="PROSITE" id="PS50010">
    <property type="entry name" value="DH_2"/>
    <property type="match status" value="1"/>
</dbReference>
<dbReference type="PROSITE" id="PS00479">
    <property type="entry name" value="ZF_DAG_PE_1"/>
    <property type="match status" value="1"/>
</dbReference>
<feature type="domain" description="Phorbol-ester/DAG-type" evidence="22">
    <location>
        <begin position="754"/>
        <end position="801"/>
    </location>
</feature>
<dbReference type="GO" id="GO:0035023">
    <property type="term" value="P:regulation of Rho protein signal transduction"/>
    <property type="evidence" value="ECO:0007669"/>
    <property type="project" value="TreeGrafter"/>
</dbReference>
<dbReference type="CDD" id="cd20876">
    <property type="entry name" value="C1_p190RhoGEF"/>
    <property type="match status" value="1"/>
</dbReference>
<feature type="coiled-coil region" evidence="18">
    <location>
        <begin position="1557"/>
        <end position="1626"/>
    </location>
</feature>
<dbReference type="GO" id="GO:0005886">
    <property type="term" value="C:plasma membrane"/>
    <property type="evidence" value="ECO:0007669"/>
    <property type="project" value="UniProtKB-SubCell"/>
</dbReference>
<feature type="compositionally biased region" description="Low complexity" evidence="19">
    <location>
        <begin position="16"/>
        <end position="31"/>
    </location>
</feature>
<dbReference type="GO" id="GO:0005737">
    <property type="term" value="C:cytoplasm"/>
    <property type="evidence" value="ECO:0007669"/>
    <property type="project" value="UniProtKB-SubCell"/>
</dbReference>
<dbReference type="Gene3D" id="1.20.900.10">
    <property type="entry name" value="Dbl homology (DH) domain"/>
    <property type="match status" value="1"/>
</dbReference>
<keyword evidence="12 18" id="KW-0175">Coiled coil</keyword>
<comment type="function">
    <text evidence="14">Functions as a RHOA-specific guanine nucleotide exchange factor regulating signaling pathways downstream of integrins and growth factor receptors. Functions in axonal branching, synapse formation and dendritic morphogenesis. Also functions in focal adhesion formation, cell motility and B-lymphocytes activation. May regulate NEFL expression and aggregation and play a role in apoptosis.</text>
</comment>
<keyword evidence="7" id="KW-0479">Metal-binding</keyword>
<dbReference type="GO" id="GO:0008270">
    <property type="term" value="F:zinc ion binding"/>
    <property type="evidence" value="ECO:0007669"/>
    <property type="project" value="UniProtKB-KW"/>
</dbReference>
<dbReference type="PANTHER" id="PTHR13944">
    <property type="entry name" value="AGAP007712-PA"/>
    <property type="match status" value="1"/>
</dbReference>
<keyword evidence="23" id="KW-1185">Reference proteome</keyword>
<keyword evidence="4" id="KW-0963">Cytoplasm</keyword>
<evidence type="ECO:0000256" key="16">
    <source>
        <dbReference type="ARBA" id="ARBA00077666"/>
    </source>
</evidence>
<keyword evidence="11" id="KW-0694">RNA-binding</keyword>
<organism evidence="23 24">
    <name type="scientific">Mustela putorius furo</name>
    <name type="common">European domestic ferret</name>
    <name type="synonym">Mustela furo</name>
    <dbReference type="NCBI Taxonomy" id="9669"/>
    <lineage>
        <taxon>Eukaryota</taxon>
        <taxon>Metazoa</taxon>
        <taxon>Chordata</taxon>
        <taxon>Craniata</taxon>
        <taxon>Vertebrata</taxon>
        <taxon>Euteleostomi</taxon>
        <taxon>Mammalia</taxon>
        <taxon>Eutheria</taxon>
        <taxon>Laurasiatheria</taxon>
        <taxon>Carnivora</taxon>
        <taxon>Caniformia</taxon>
        <taxon>Musteloidea</taxon>
        <taxon>Mustelidae</taxon>
        <taxon>Mustelinae</taxon>
        <taxon>Mustela</taxon>
    </lineage>
</organism>
<dbReference type="GO" id="GO:0005085">
    <property type="term" value="F:guanyl-nucleotide exchange factor activity"/>
    <property type="evidence" value="ECO:0007669"/>
    <property type="project" value="UniProtKB-KW"/>
</dbReference>
<feature type="compositionally biased region" description="Polar residues" evidence="19">
    <location>
        <begin position="603"/>
        <end position="612"/>
    </location>
</feature>
<keyword evidence="3" id="KW-1003">Cell membrane</keyword>
<dbReference type="GO" id="GO:0000902">
    <property type="term" value="P:cell morphogenesis"/>
    <property type="evidence" value="ECO:0007669"/>
    <property type="project" value="TreeGrafter"/>
</dbReference>
<feature type="compositionally biased region" description="Basic residues" evidence="19">
    <location>
        <begin position="65"/>
        <end position="79"/>
    </location>
</feature>
<dbReference type="CDD" id="cd14680">
    <property type="entry name" value="PH_p190RhoGEF"/>
    <property type="match status" value="1"/>
</dbReference>
<feature type="compositionally biased region" description="Polar residues" evidence="19">
    <location>
        <begin position="812"/>
        <end position="823"/>
    </location>
</feature>
<feature type="compositionally biased region" description="Polar residues" evidence="19">
    <location>
        <begin position="875"/>
        <end position="886"/>
    </location>
</feature>
<dbReference type="Gene3D" id="3.30.60.20">
    <property type="match status" value="1"/>
</dbReference>
<dbReference type="Pfam" id="PF17838">
    <property type="entry name" value="PH_16"/>
    <property type="match status" value="1"/>
</dbReference>
<evidence type="ECO:0000256" key="17">
    <source>
        <dbReference type="ARBA" id="ARBA00083591"/>
    </source>
</evidence>
<name>A0A8U0THF9_MUSPF</name>
<evidence type="ECO:0000256" key="4">
    <source>
        <dbReference type="ARBA" id="ARBA00022490"/>
    </source>
</evidence>
<evidence type="ECO:0000256" key="12">
    <source>
        <dbReference type="ARBA" id="ARBA00023054"/>
    </source>
</evidence>
<dbReference type="CDD" id="cd00160">
    <property type="entry name" value="RhoGEF"/>
    <property type="match status" value="1"/>
</dbReference>
<dbReference type="PROSITE" id="PS50003">
    <property type="entry name" value="PH_DOMAIN"/>
    <property type="match status" value="1"/>
</dbReference>
<evidence type="ECO:0000256" key="10">
    <source>
        <dbReference type="ARBA" id="ARBA00022833"/>
    </source>
</evidence>
<dbReference type="InterPro" id="IPR001849">
    <property type="entry name" value="PH_domain"/>
</dbReference>
<dbReference type="InterPro" id="IPR000219">
    <property type="entry name" value="DH_dom"/>
</dbReference>
<feature type="region of interest" description="Disordered" evidence="19">
    <location>
        <begin position="1"/>
        <end position="85"/>
    </location>
</feature>
<evidence type="ECO:0000259" key="21">
    <source>
        <dbReference type="PROSITE" id="PS50010"/>
    </source>
</evidence>
<feature type="region of interest" description="Disordered" evidence="19">
    <location>
        <begin position="528"/>
        <end position="555"/>
    </location>
</feature>
<evidence type="ECO:0000256" key="18">
    <source>
        <dbReference type="SAM" id="Coils"/>
    </source>
</evidence>
<feature type="region of interest" description="Disordered" evidence="19">
    <location>
        <begin position="569"/>
        <end position="634"/>
    </location>
</feature>
<dbReference type="InterPro" id="IPR035899">
    <property type="entry name" value="DBL_dom_sf"/>
</dbReference>
<evidence type="ECO:0000256" key="5">
    <source>
        <dbReference type="ARBA" id="ARBA00022553"/>
    </source>
</evidence>
<dbReference type="GO" id="GO:0003723">
    <property type="term" value="F:RNA binding"/>
    <property type="evidence" value="ECO:0007669"/>
    <property type="project" value="UniProtKB-KW"/>
</dbReference>
<dbReference type="InterPro" id="IPR046349">
    <property type="entry name" value="C1-like_sf"/>
</dbReference>
<proteinExistence type="predicted"/>
<dbReference type="OrthoDB" id="28045at2759"/>
<dbReference type="PANTHER" id="PTHR13944:SF22">
    <property type="entry name" value="RHO GUANINE NUCLEOTIDE EXCHANGE FACTOR 28"/>
    <property type="match status" value="1"/>
</dbReference>
<comment type="subcellular location">
    <subcellularLocation>
        <location evidence="1">Cell membrane</location>
    </subcellularLocation>
    <subcellularLocation>
        <location evidence="2">Cytoplasm</location>
    </subcellularLocation>
</comment>
<feature type="compositionally biased region" description="Basic and acidic residues" evidence="19">
    <location>
        <begin position="388"/>
        <end position="397"/>
    </location>
</feature>
<dbReference type="InterPro" id="IPR011993">
    <property type="entry name" value="PH-like_dom_sf"/>
</dbReference>